<dbReference type="EMBL" id="VLKT01000017">
    <property type="protein sequence ID" value="TWI36149.1"/>
    <property type="molecule type" value="Genomic_DNA"/>
</dbReference>
<dbReference type="RefSeq" id="WP_145718655.1">
    <property type="nucleotide sequence ID" value="NZ_BSPF01000106.1"/>
</dbReference>
<dbReference type="Proteomes" id="UP000317122">
    <property type="component" value="Unassembled WGS sequence"/>
</dbReference>
<name>A0A562NVF5_9HYPH</name>
<protein>
    <submittedName>
        <fullName evidence="2">Uncharacterized protein</fullName>
    </submittedName>
</protein>
<keyword evidence="3" id="KW-1185">Reference proteome</keyword>
<organism evidence="2 3">
    <name type="scientific">Mesorhizobium tianshanense</name>
    <dbReference type="NCBI Taxonomy" id="39844"/>
    <lineage>
        <taxon>Bacteria</taxon>
        <taxon>Pseudomonadati</taxon>
        <taxon>Pseudomonadota</taxon>
        <taxon>Alphaproteobacteria</taxon>
        <taxon>Hyphomicrobiales</taxon>
        <taxon>Phyllobacteriaceae</taxon>
        <taxon>Mesorhizobium</taxon>
    </lineage>
</organism>
<feature type="transmembrane region" description="Helical" evidence="1">
    <location>
        <begin position="31"/>
        <end position="52"/>
    </location>
</feature>
<dbReference type="OrthoDB" id="8098227at2"/>
<evidence type="ECO:0000256" key="1">
    <source>
        <dbReference type="SAM" id="Phobius"/>
    </source>
</evidence>
<evidence type="ECO:0000313" key="3">
    <source>
        <dbReference type="Proteomes" id="UP000317122"/>
    </source>
</evidence>
<proteinExistence type="predicted"/>
<dbReference type="AlphaFoldDB" id="A0A562NVF5"/>
<keyword evidence="1" id="KW-0472">Membrane</keyword>
<comment type="caution">
    <text evidence="2">The sequence shown here is derived from an EMBL/GenBank/DDBJ whole genome shotgun (WGS) entry which is preliminary data.</text>
</comment>
<accession>A0A562NVF5</accession>
<sequence>MNNLFSAHWGYTGKKAGEQEADWWHRPSSGFGRLLAAVAIIGVTVCLLDLAVGRGPADATVASSYDSIQEWR</sequence>
<reference evidence="2 3" key="1">
    <citation type="journal article" date="2015" name="Stand. Genomic Sci.">
        <title>Genomic Encyclopedia of Bacterial and Archaeal Type Strains, Phase III: the genomes of soil and plant-associated and newly described type strains.</title>
        <authorList>
            <person name="Whitman W.B."/>
            <person name="Woyke T."/>
            <person name="Klenk H.P."/>
            <person name="Zhou Y."/>
            <person name="Lilburn T.G."/>
            <person name="Beck B.J."/>
            <person name="De Vos P."/>
            <person name="Vandamme P."/>
            <person name="Eisen J.A."/>
            <person name="Garrity G."/>
            <person name="Hugenholtz P."/>
            <person name="Kyrpides N.C."/>
        </authorList>
    </citation>
    <scope>NUCLEOTIDE SEQUENCE [LARGE SCALE GENOMIC DNA]</scope>
    <source>
        <strain evidence="2 3">CGMCC 1.2546</strain>
    </source>
</reference>
<gene>
    <name evidence="2" type="ORF">IQ26_03103</name>
</gene>
<keyword evidence="1" id="KW-1133">Transmembrane helix</keyword>
<evidence type="ECO:0000313" key="2">
    <source>
        <dbReference type="EMBL" id="TWI36149.1"/>
    </source>
</evidence>
<keyword evidence="1" id="KW-0812">Transmembrane</keyword>